<proteinExistence type="predicted"/>
<dbReference type="GO" id="GO:0005634">
    <property type="term" value="C:nucleus"/>
    <property type="evidence" value="ECO:0007669"/>
    <property type="project" value="UniProtKB-ARBA"/>
</dbReference>
<feature type="compositionally biased region" description="Polar residues" evidence="4">
    <location>
        <begin position="1"/>
        <end position="11"/>
    </location>
</feature>
<dbReference type="PROSITE" id="PS00292">
    <property type="entry name" value="CYCLINS"/>
    <property type="match status" value="1"/>
</dbReference>
<evidence type="ECO:0000256" key="3">
    <source>
        <dbReference type="ARBA" id="ARBA00023306"/>
    </source>
</evidence>
<feature type="region of interest" description="Disordered" evidence="4">
    <location>
        <begin position="163"/>
        <end position="208"/>
    </location>
</feature>
<dbReference type="SUPFAM" id="SSF47954">
    <property type="entry name" value="Cyclin-like"/>
    <property type="match status" value="1"/>
</dbReference>
<feature type="region of interest" description="Disordered" evidence="4">
    <location>
        <begin position="1"/>
        <end position="48"/>
    </location>
</feature>
<dbReference type="FunFam" id="1.10.472.10:FF:000001">
    <property type="entry name" value="G2/mitotic-specific cyclin"/>
    <property type="match status" value="1"/>
</dbReference>
<dbReference type="EMBL" id="QKKF02000576">
    <property type="protein sequence ID" value="RZF49014.1"/>
    <property type="molecule type" value="Genomic_DNA"/>
</dbReference>
<evidence type="ECO:0000313" key="6">
    <source>
        <dbReference type="EMBL" id="RZF49014.1"/>
    </source>
</evidence>
<evidence type="ECO:0000256" key="4">
    <source>
        <dbReference type="SAM" id="MobiDB-lite"/>
    </source>
</evidence>
<dbReference type="InParanoid" id="A0A482XTR8"/>
<dbReference type="STRING" id="195883.A0A482XTR8"/>
<evidence type="ECO:0000259" key="5">
    <source>
        <dbReference type="Pfam" id="PF00134"/>
    </source>
</evidence>
<keyword evidence="1" id="KW-0132">Cell division</keyword>
<evidence type="ECO:0000313" key="7">
    <source>
        <dbReference type="Proteomes" id="UP000291343"/>
    </source>
</evidence>
<dbReference type="InterPro" id="IPR039361">
    <property type="entry name" value="Cyclin"/>
</dbReference>
<dbReference type="Pfam" id="PF00134">
    <property type="entry name" value="Cyclin_N"/>
    <property type="match status" value="1"/>
</dbReference>
<protein>
    <recommendedName>
        <fullName evidence="5">Cyclin N-terminal domain-containing protein</fullName>
    </recommendedName>
</protein>
<dbReference type="SMR" id="A0A482XTR8"/>
<sequence length="315" mass="35509">MFKEGGQSSRQNAKRKRRSSENSTILNDENLPIKEDKKLKVDTKVCDQPEASTSALDVECERLPLSELSLFDKQSSSKHSQHSDEEENSDLIDDLICCEEDRLSIADSECESDPPSNVSCIALDSSPIAHELSGDEGVKDDEDIDDCLYVGDETFYEECVTEQTDCSEAGPSTSGYQSASDTNSYGQLLSPVSNPTPSSSKRVRSASKRTMTLPQLKWANTEELWDAMIRKDEISINNRNEDLFMNHPSLTPRMRAVLFDWIMEVCEVYKLHRESYYLAMDYVDRYLSLQSGISKCQLQLIGVTCLFIASKMEEI</sequence>
<comment type="caution">
    <text evidence="6">The sequence shown here is derived from an EMBL/GenBank/DDBJ whole genome shotgun (WGS) entry which is preliminary data.</text>
</comment>
<name>A0A482XTR8_LAOST</name>
<dbReference type="InterPro" id="IPR036915">
    <property type="entry name" value="Cyclin-like_sf"/>
</dbReference>
<accession>A0A482XTR8</accession>
<dbReference type="InterPro" id="IPR048258">
    <property type="entry name" value="Cyclins_cyclin-box"/>
</dbReference>
<dbReference type="AlphaFoldDB" id="A0A482XTR8"/>
<keyword evidence="2" id="KW-0195">Cyclin</keyword>
<dbReference type="PANTHER" id="PTHR10177">
    <property type="entry name" value="CYCLINS"/>
    <property type="match status" value="1"/>
</dbReference>
<dbReference type="InterPro" id="IPR006671">
    <property type="entry name" value="Cyclin_N"/>
</dbReference>
<feature type="compositionally biased region" description="Basic and acidic residues" evidence="4">
    <location>
        <begin position="31"/>
        <end position="47"/>
    </location>
</feature>
<keyword evidence="3" id="KW-0131">Cell cycle</keyword>
<dbReference type="GO" id="GO:0051301">
    <property type="term" value="P:cell division"/>
    <property type="evidence" value="ECO:0007669"/>
    <property type="project" value="UniProtKB-KW"/>
</dbReference>
<evidence type="ECO:0000256" key="1">
    <source>
        <dbReference type="ARBA" id="ARBA00022618"/>
    </source>
</evidence>
<dbReference type="Gene3D" id="1.10.472.10">
    <property type="entry name" value="Cyclin-like"/>
    <property type="match status" value="1"/>
</dbReference>
<organism evidence="6 7">
    <name type="scientific">Laodelphax striatellus</name>
    <name type="common">Small brown planthopper</name>
    <name type="synonym">Delphax striatella</name>
    <dbReference type="NCBI Taxonomy" id="195883"/>
    <lineage>
        <taxon>Eukaryota</taxon>
        <taxon>Metazoa</taxon>
        <taxon>Ecdysozoa</taxon>
        <taxon>Arthropoda</taxon>
        <taxon>Hexapoda</taxon>
        <taxon>Insecta</taxon>
        <taxon>Pterygota</taxon>
        <taxon>Neoptera</taxon>
        <taxon>Paraneoptera</taxon>
        <taxon>Hemiptera</taxon>
        <taxon>Auchenorrhyncha</taxon>
        <taxon>Fulgoroidea</taxon>
        <taxon>Delphacidae</taxon>
        <taxon>Criomorphinae</taxon>
        <taxon>Laodelphax</taxon>
    </lineage>
</organism>
<dbReference type="Proteomes" id="UP000291343">
    <property type="component" value="Unassembled WGS sequence"/>
</dbReference>
<feature type="compositionally biased region" description="Polar residues" evidence="4">
    <location>
        <begin position="163"/>
        <end position="197"/>
    </location>
</feature>
<dbReference type="OrthoDB" id="5590282at2759"/>
<keyword evidence="7" id="KW-1185">Reference proteome</keyword>
<dbReference type="GO" id="GO:0000278">
    <property type="term" value="P:mitotic cell cycle"/>
    <property type="evidence" value="ECO:0007669"/>
    <property type="project" value="UniProtKB-ARBA"/>
</dbReference>
<feature type="domain" description="Cyclin N-terminal" evidence="5">
    <location>
        <begin position="230"/>
        <end position="315"/>
    </location>
</feature>
<reference evidence="6 7" key="1">
    <citation type="journal article" date="2017" name="Gigascience">
        <title>Genome sequence of the small brown planthopper, Laodelphax striatellus.</title>
        <authorList>
            <person name="Zhu J."/>
            <person name="Jiang F."/>
            <person name="Wang X."/>
            <person name="Yang P."/>
            <person name="Bao Y."/>
            <person name="Zhao W."/>
            <person name="Wang W."/>
            <person name="Lu H."/>
            <person name="Wang Q."/>
            <person name="Cui N."/>
            <person name="Li J."/>
            <person name="Chen X."/>
            <person name="Luo L."/>
            <person name="Yu J."/>
            <person name="Kang L."/>
            <person name="Cui F."/>
        </authorList>
    </citation>
    <scope>NUCLEOTIDE SEQUENCE [LARGE SCALE GENOMIC DNA]</scope>
    <source>
        <strain evidence="6">Lst14</strain>
    </source>
</reference>
<evidence type="ECO:0000256" key="2">
    <source>
        <dbReference type="ARBA" id="ARBA00023127"/>
    </source>
</evidence>
<gene>
    <name evidence="6" type="ORF">LSTR_LSTR014543</name>
</gene>